<keyword evidence="3 7" id="KW-0808">Transferase</keyword>
<feature type="transmembrane region" description="Helical" evidence="7">
    <location>
        <begin position="229"/>
        <end position="250"/>
    </location>
</feature>
<dbReference type="AlphaFoldDB" id="A0A1M6KL11"/>
<accession>A0A1M6KL11</accession>
<name>A0A1M6KL11_9CLOT</name>
<dbReference type="Pfam" id="PF10555">
    <property type="entry name" value="MraY_sig1"/>
    <property type="match status" value="1"/>
</dbReference>
<dbReference type="CDD" id="cd06852">
    <property type="entry name" value="GT_MraY"/>
    <property type="match status" value="1"/>
</dbReference>
<keyword evidence="11" id="KW-1185">Reference proteome</keyword>
<dbReference type="RefSeq" id="WP_073009443.1">
    <property type="nucleotide sequence ID" value="NZ_FQZO01000006.1"/>
</dbReference>
<dbReference type="InterPro" id="IPR000715">
    <property type="entry name" value="Glycosyl_transferase_4"/>
</dbReference>
<dbReference type="GO" id="GO:0008360">
    <property type="term" value="P:regulation of cell shape"/>
    <property type="evidence" value="ECO:0007669"/>
    <property type="project" value="UniProtKB-KW"/>
</dbReference>
<keyword evidence="7" id="KW-0961">Cell wall biogenesis/degradation</keyword>
<evidence type="ECO:0000313" key="10">
    <source>
        <dbReference type="EMBL" id="SHJ59619.1"/>
    </source>
</evidence>
<dbReference type="GO" id="GO:0051992">
    <property type="term" value="F:UDP-N-acetylmuramoyl-L-alanyl-D-glutamyl-meso-2,6-diaminopimelyl-D-alanyl-D-alanine:undecaprenyl-phosphate transferase activity"/>
    <property type="evidence" value="ECO:0007669"/>
    <property type="project" value="RHEA"/>
</dbReference>
<comment type="pathway">
    <text evidence="7">Cell wall biogenesis; peptidoglycan biosynthesis.</text>
</comment>
<evidence type="ECO:0000256" key="1">
    <source>
        <dbReference type="ARBA" id="ARBA00004141"/>
    </source>
</evidence>
<gene>
    <name evidence="7" type="primary">mraY</name>
    <name evidence="10" type="ORF">SAMN05444401_3402</name>
</gene>
<dbReference type="GO" id="GO:0008963">
    <property type="term" value="F:phospho-N-acetylmuramoyl-pentapeptide-transferase activity"/>
    <property type="evidence" value="ECO:0007669"/>
    <property type="project" value="UniProtKB-UniRule"/>
</dbReference>
<keyword evidence="7" id="KW-0131">Cell cycle</keyword>
<evidence type="ECO:0000256" key="5">
    <source>
        <dbReference type="ARBA" id="ARBA00022989"/>
    </source>
</evidence>
<comment type="cofactor">
    <cofactor evidence="7 9">
        <name>Mg(2+)</name>
        <dbReference type="ChEBI" id="CHEBI:18420"/>
    </cofactor>
</comment>
<feature type="transmembrane region" description="Helical" evidence="7">
    <location>
        <begin position="155"/>
        <end position="174"/>
    </location>
</feature>
<feature type="transmembrane region" description="Helical" evidence="7">
    <location>
        <begin position="304"/>
        <end position="322"/>
    </location>
</feature>
<dbReference type="OrthoDB" id="9805475at2"/>
<protein>
    <recommendedName>
        <fullName evidence="7 8">Phospho-N-acetylmuramoyl-pentapeptide-transferase</fullName>
        <ecNumber evidence="7 8">2.7.8.13</ecNumber>
    </recommendedName>
    <alternativeName>
        <fullName evidence="7">UDP-MurNAc-pentapeptide phosphotransferase</fullName>
    </alternativeName>
</protein>
<evidence type="ECO:0000256" key="4">
    <source>
        <dbReference type="ARBA" id="ARBA00022692"/>
    </source>
</evidence>
<keyword evidence="5 7" id="KW-1133">Transmembrane helix</keyword>
<evidence type="ECO:0000256" key="6">
    <source>
        <dbReference type="ARBA" id="ARBA00023136"/>
    </source>
</evidence>
<proteinExistence type="inferred from homology"/>
<dbReference type="Proteomes" id="UP000184080">
    <property type="component" value="Unassembled WGS sequence"/>
</dbReference>
<dbReference type="GO" id="GO:0046872">
    <property type="term" value="F:metal ion binding"/>
    <property type="evidence" value="ECO:0007669"/>
    <property type="project" value="UniProtKB-KW"/>
</dbReference>
<keyword evidence="7" id="KW-0573">Peptidoglycan synthesis</keyword>
<feature type="binding site" evidence="9">
    <location>
        <position position="233"/>
    </location>
    <ligand>
        <name>Mg(2+)</name>
        <dbReference type="ChEBI" id="CHEBI:18420"/>
    </ligand>
</feature>
<dbReference type="PANTHER" id="PTHR22926">
    <property type="entry name" value="PHOSPHO-N-ACETYLMURAMOYL-PENTAPEPTIDE-TRANSFERASE"/>
    <property type="match status" value="1"/>
</dbReference>
<dbReference type="EMBL" id="FQZO01000006">
    <property type="protein sequence ID" value="SHJ59619.1"/>
    <property type="molecule type" value="Genomic_DNA"/>
</dbReference>
<keyword evidence="6 7" id="KW-0472">Membrane</keyword>
<comment type="subcellular location">
    <subcellularLocation>
        <location evidence="7">Cell membrane</location>
        <topology evidence="7">Multi-pass membrane protein</topology>
    </subcellularLocation>
    <subcellularLocation>
        <location evidence="1">Membrane</location>
        <topology evidence="1">Multi-pass membrane protein</topology>
    </subcellularLocation>
</comment>
<feature type="transmembrane region" description="Helical" evidence="7">
    <location>
        <begin position="12"/>
        <end position="34"/>
    </location>
</feature>
<feature type="transmembrane region" description="Helical" evidence="7">
    <location>
        <begin position="55"/>
        <end position="78"/>
    </location>
</feature>
<feature type="transmembrane region" description="Helical" evidence="7">
    <location>
        <begin position="204"/>
        <end position="222"/>
    </location>
</feature>
<dbReference type="HAMAP" id="MF_00038">
    <property type="entry name" value="MraY"/>
    <property type="match status" value="1"/>
</dbReference>
<dbReference type="GO" id="GO:0051301">
    <property type="term" value="P:cell division"/>
    <property type="evidence" value="ECO:0007669"/>
    <property type="project" value="UniProtKB-KW"/>
</dbReference>
<dbReference type="NCBIfam" id="TIGR00445">
    <property type="entry name" value="mraY"/>
    <property type="match status" value="1"/>
</dbReference>
<keyword evidence="7" id="KW-0133">Cell shape</keyword>
<evidence type="ECO:0000256" key="2">
    <source>
        <dbReference type="ARBA" id="ARBA00005583"/>
    </source>
</evidence>
<comment type="catalytic activity">
    <reaction evidence="7">
        <text>UDP-N-acetyl-alpha-D-muramoyl-L-alanyl-gamma-D-glutamyl-meso-2,6-diaminopimeloyl-D-alanyl-D-alanine + di-trans,octa-cis-undecaprenyl phosphate = di-trans,octa-cis-undecaprenyl diphospho-N-acetyl-alpha-D-muramoyl-L-alanyl-D-glutamyl-meso-2,6-diaminopimeloyl-D-alanyl-D-alanine + UMP</text>
        <dbReference type="Rhea" id="RHEA:28386"/>
        <dbReference type="ChEBI" id="CHEBI:57865"/>
        <dbReference type="ChEBI" id="CHEBI:60392"/>
        <dbReference type="ChEBI" id="CHEBI:61386"/>
        <dbReference type="ChEBI" id="CHEBI:61387"/>
        <dbReference type="EC" id="2.7.8.13"/>
    </reaction>
</comment>
<comment type="function">
    <text evidence="7">Catalyzes the initial step of the lipid cycle reactions in the biosynthesis of the cell wall peptidoglycan: transfers peptidoglycan precursor phospho-MurNAc-pentapeptide from UDP-MurNAc-pentapeptide onto the lipid carrier undecaprenyl phosphate, yielding undecaprenyl-pyrophosphoryl-MurNAc-pentapeptide, known as lipid I.</text>
</comment>
<dbReference type="GO" id="GO:0005886">
    <property type="term" value="C:plasma membrane"/>
    <property type="evidence" value="ECO:0007669"/>
    <property type="project" value="UniProtKB-SubCell"/>
</dbReference>
<evidence type="ECO:0000256" key="7">
    <source>
        <dbReference type="HAMAP-Rule" id="MF_00038"/>
    </source>
</evidence>
<dbReference type="InterPro" id="IPR003524">
    <property type="entry name" value="PNAcMuramoyl-5peptid_Trfase"/>
</dbReference>
<evidence type="ECO:0000313" key="11">
    <source>
        <dbReference type="Proteomes" id="UP000184080"/>
    </source>
</evidence>
<sequence length="323" mass="35212">MNNLQSILNPKLILGVALGFLISSVLAPLFIPLLHKMKFGQNIREDGPKTHLKKAGTPTMGGVIFIFSTAIAMVIMIQKPNDEAMVALYALIAFGIIGFLDDILKIIRKNNLGLRAWQKMILLLLMSSALAYYSYKTLGTSIAVPFTKYTWDFGIFYIPLIIIYFAATTNAVNLTDGLDGLASSITVLVMTFFAIVSFNLTHYTLSIFCVIVAGSLLGFLRFNAFPARVFMGDTGSLALGGAVGAVAMLLKMPLTVVIVGGIYVIETLSVIIQVGSFKLTGKRVFKMAPLHHHFEQLGWSETKIVSTFSIITVILCLLGFLSL</sequence>
<feature type="transmembrane region" description="Helical" evidence="7">
    <location>
        <begin position="84"/>
        <end position="104"/>
    </location>
</feature>
<feature type="transmembrane region" description="Helical" evidence="7">
    <location>
        <begin position="181"/>
        <end position="198"/>
    </location>
</feature>
<keyword evidence="7" id="KW-0132">Cell division</keyword>
<evidence type="ECO:0000256" key="3">
    <source>
        <dbReference type="ARBA" id="ARBA00022679"/>
    </source>
</evidence>
<dbReference type="PROSITE" id="PS01348">
    <property type="entry name" value="MRAY_2"/>
    <property type="match status" value="1"/>
</dbReference>
<dbReference type="GO" id="GO:0071555">
    <property type="term" value="P:cell wall organization"/>
    <property type="evidence" value="ECO:0007669"/>
    <property type="project" value="UniProtKB-KW"/>
</dbReference>
<dbReference type="STRING" id="1121298.SAMN05444401_3402"/>
<feature type="transmembrane region" description="Helical" evidence="7">
    <location>
        <begin position="116"/>
        <end position="135"/>
    </location>
</feature>
<dbReference type="Pfam" id="PF00953">
    <property type="entry name" value="Glycos_transf_4"/>
    <property type="match status" value="1"/>
</dbReference>
<keyword evidence="7 9" id="KW-0479">Metal-binding</keyword>
<organism evidence="10 11">
    <name type="scientific">Clostridium amylolyticum</name>
    <dbReference type="NCBI Taxonomy" id="1121298"/>
    <lineage>
        <taxon>Bacteria</taxon>
        <taxon>Bacillati</taxon>
        <taxon>Bacillota</taxon>
        <taxon>Clostridia</taxon>
        <taxon>Eubacteriales</taxon>
        <taxon>Clostridiaceae</taxon>
        <taxon>Clostridium</taxon>
    </lineage>
</organism>
<keyword evidence="4 7" id="KW-0812">Transmembrane</keyword>
<dbReference type="InterPro" id="IPR018480">
    <property type="entry name" value="PNAcMuramoyl-5peptid_Trfase_CS"/>
</dbReference>
<dbReference type="EC" id="2.7.8.13" evidence="7 8"/>
<keyword evidence="7 9" id="KW-0460">Magnesium</keyword>
<keyword evidence="7" id="KW-1003">Cell membrane</keyword>
<dbReference type="PROSITE" id="PS01347">
    <property type="entry name" value="MRAY_1"/>
    <property type="match status" value="1"/>
</dbReference>
<evidence type="ECO:0000256" key="8">
    <source>
        <dbReference type="NCBIfam" id="TIGR00445"/>
    </source>
</evidence>
<dbReference type="GO" id="GO:0009252">
    <property type="term" value="P:peptidoglycan biosynthetic process"/>
    <property type="evidence" value="ECO:0007669"/>
    <property type="project" value="UniProtKB-UniRule"/>
</dbReference>
<dbReference type="UniPathway" id="UPA00219"/>
<dbReference type="PANTHER" id="PTHR22926:SF5">
    <property type="entry name" value="PHOSPHO-N-ACETYLMURAMOYL-PENTAPEPTIDE-TRANSFERASE HOMOLOG"/>
    <property type="match status" value="1"/>
</dbReference>
<reference evidence="10 11" key="1">
    <citation type="submission" date="2016-11" db="EMBL/GenBank/DDBJ databases">
        <authorList>
            <person name="Jaros S."/>
            <person name="Januszkiewicz K."/>
            <person name="Wedrychowicz H."/>
        </authorList>
    </citation>
    <scope>NUCLEOTIDE SEQUENCE [LARGE SCALE GENOMIC DNA]</scope>
    <source>
        <strain evidence="10 11">DSM 21864</strain>
    </source>
</reference>
<feature type="binding site" evidence="9">
    <location>
        <position position="173"/>
    </location>
    <ligand>
        <name>Mg(2+)</name>
        <dbReference type="ChEBI" id="CHEBI:18420"/>
    </ligand>
</feature>
<evidence type="ECO:0000256" key="9">
    <source>
        <dbReference type="PIRSR" id="PIRSR600715-1"/>
    </source>
</evidence>
<comment type="similarity">
    <text evidence="2 7">Belongs to the glycosyltransferase 4 family. MraY subfamily.</text>
</comment>